<dbReference type="GeneID" id="56473031"/>
<accession>A0A223EG50</accession>
<name>A0A223EG50_9BACI</name>
<protein>
    <submittedName>
        <fullName evidence="1">Uncharacterized protein</fullName>
    </submittedName>
</protein>
<evidence type="ECO:0000313" key="2">
    <source>
        <dbReference type="Proteomes" id="UP000214618"/>
    </source>
</evidence>
<dbReference type="RefSeq" id="WP_063235277.1">
    <property type="nucleotide sequence ID" value="NZ_BCVO01000024.1"/>
</dbReference>
<gene>
    <name evidence="1" type="ORF">BS1321_09815</name>
</gene>
<organism evidence="1 2">
    <name type="scientific">Peribacillus simplex NBRC 15720 = DSM 1321</name>
    <dbReference type="NCBI Taxonomy" id="1349754"/>
    <lineage>
        <taxon>Bacteria</taxon>
        <taxon>Bacillati</taxon>
        <taxon>Bacillota</taxon>
        <taxon>Bacilli</taxon>
        <taxon>Bacillales</taxon>
        <taxon>Bacillaceae</taxon>
        <taxon>Peribacillus</taxon>
    </lineage>
</organism>
<dbReference type="EMBL" id="CP017704">
    <property type="protein sequence ID" value="ASS94228.1"/>
    <property type="molecule type" value="Genomic_DNA"/>
</dbReference>
<proteinExistence type="predicted"/>
<dbReference type="AlphaFoldDB" id="A0A223EG50"/>
<dbReference type="Proteomes" id="UP000214618">
    <property type="component" value="Chromosome"/>
</dbReference>
<sequence length="161" mass="19111">MKYAIYNHKDYLLNIRNDRLRLRTHEPEQGFRELVDQTGNMTNLFIKDVTKEEVDLVYELKFLVAYKGKEFEPYSLGRHILDENEISLFSMDSNDVDCYGFEKQEQFVFKKDVPLDDIEAIIEMKKPILIFEDLPESRKVIPRGETRDFIMKLDSLYNGNS</sequence>
<reference evidence="1 2" key="1">
    <citation type="submission" date="2016-10" db="EMBL/GenBank/DDBJ databases">
        <title>The whole genome sequencing and assembly of Bacillus simplex DSM 1321 strain.</title>
        <authorList>
            <person name="Park M.-K."/>
            <person name="Lee Y.-J."/>
            <person name="Yi H."/>
            <person name="Bahn Y.-S."/>
            <person name="Kim J.F."/>
            <person name="Lee D.-W."/>
        </authorList>
    </citation>
    <scope>NUCLEOTIDE SEQUENCE [LARGE SCALE GENOMIC DNA]</scope>
    <source>
        <strain evidence="1 2">DSM 1321</strain>
    </source>
</reference>
<evidence type="ECO:0000313" key="1">
    <source>
        <dbReference type="EMBL" id="ASS94228.1"/>
    </source>
</evidence>